<dbReference type="Gene3D" id="3.40.50.12780">
    <property type="entry name" value="N-terminal domain of ligase-like"/>
    <property type="match status" value="1"/>
</dbReference>
<dbReference type="Proteomes" id="UP001595908">
    <property type="component" value="Unassembled WGS sequence"/>
</dbReference>
<dbReference type="Pfam" id="PF00501">
    <property type="entry name" value="AMP-binding"/>
    <property type="match status" value="1"/>
</dbReference>
<dbReference type="EMBL" id="JBHSJE010000009">
    <property type="protein sequence ID" value="MFC4982051.1"/>
    <property type="molecule type" value="Genomic_DNA"/>
</dbReference>
<evidence type="ECO:0000313" key="2">
    <source>
        <dbReference type="EMBL" id="MFC4982051.1"/>
    </source>
</evidence>
<dbReference type="InterPro" id="IPR042099">
    <property type="entry name" value="ANL_N_sf"/>
</dbReference>
<protein>
    <submittedName>
        <fullName evidence="2">AMP-binding protein</fullName>
    </submittedName>
</protein>
<evidence type="ECO:0000313" key="3">
    <source>
        <dbReference type="Proteomes" id="UP001595908"/>
    </source>
</evidence>
<dbReference type="SUPFAM" id="SSF56801">
    <property type="entry name" value="Acetyl-CoA synthetase-like"/>
    <property type="match status" value="1"/>
</dbReference>
<dbReference type="GeneID" id="31234589"/>
<dbReference type="RefSeq" id="WP_033301949.1">
    <property type="nucleotide sequence ID" value="NZ_JBFAGR010000012.1"/>
</dbReference>
<evidence type="ECO:0000259" key="1">
    <source>
        <dbReference type="Pfam" id="PF00501"/>
    </source>
</evidence>
<comment type="caution">
    <text evidence="2">The sequence shown here is derived from an EMBL/GenBank/DDBJ whole genome shotgun (WGS) entry which is preliminary data.</text>
</comment>
<keyword evidence="3" id="KW-1185">Reference proteome</keyword>
<dbReference type="InterPro" id="IPR000873">
    <property type="entry name" value="AMP-dep_synth/lig_dom"/>
</dbReference>
<proteinExistence type="predicted"/>
<sequence>MTQMTDPGFDSHIRKLMGWHFGADTGSPFWLGKLSGLGFDPLTEVQTLSDLTRFPDVSSELRSVPAQDLIPAGLADRPFRVYDSGGTTGSPKRVVDSAYRSLMTVWGRERLLANGVPPHGNWLHLGPSGPHVIGFDTARYAALGGGIFYTVDLDPRWVKRLLSQGRAADADEYVQHLLDQAETILESQDVTVLNTTPPLLEAICARPRLYELVRTRIRAIIWAGTSISGESLRQLSEVFFPTASVVGVYGNSLMGVAPQRAARPGDTHPCVFEPFPDTTRLQLVDDDGEPVAYGERGRVRLHLVAEEMFLPNILERDTAVRVEPVPGSPVDGLADVQTYRSLDDVTIIEGVY</sequence>
<name>A0ABV9VI22_STRAZ</name>
<organism evidence="2 3">
    <name type="scientific">Streptomyces atroolivaceus</name>
    <dbReference type="NCBI Taxonomy" id="66869"/>
    <lineage>
        <taxon>Bacteria</taxon>
        <taxon>Bacillati</taxon>
        <taxon>Actinomycetota</taxon>
        <taxon>Actinomycetes</taxon>
        <taxon>Kitasatosporales</taxon>
        <taxon>Streptomycetaceae</taxon>
        <taxon>Streptomyces</taxon>
    </lineage>
</organism>
<accession>A0ABV9VI22</accession>
<feature type="domain" description="AMP-dependent synthetase/ligase" evidence="1">
    <location>
        <begin position="183"/>
        <end position="299"/>
    </location>
</feature>
<reference evidence="3" key="1">
    <citation type="journal article" date="2019" name="Int. J. Syst. Evol. Microbiol.">
        <title>The Global Catalogue of Microorganisms (GCM) 10K type strain sequencing project: providing services to taxonomists for standard genome sequencing and annotation.</title>
        <authorList>
            <consortium name="The Broad Institute Genomics Platform"/>
            <consortium name="The Broad Institute Genome Sequencing Center for Infectious Disease"/>
            <person name="Wu L."/>
            <person name="Ma J."/>
        </authorList>
    </citation>
    <scope>NUCLEOTIDE SEQUENCE [LARGE SCALE GENOMIC DNA]</scope>
    <source>
        <strain evidence="3">ICMP 257</strain>
    </source>
</reference>
<gene>
    <name evidence="2" type="ORF">ACFPL4_27535</name>
</gene>